<name>U9TKM9_RHIID</name>
<feature type="transmembrane region" description="Helical" evidence="1">
    <location>
        <begin position="52"/>
        <end position="70"/>
    </location>
</feature>
<organism evidence="2">
    <name type="scientific">Rhizophagus irregularis (strain DAOM 181602 / DAOM 197198 / MUCL 43194)</name>
    <name type="common">Arbuscular mycorrhizal fungus</name>
    <name type="synonym">Glomus intraradices</name>
    <dbReference type="NCBI Taxonomy" id="747089"/>
    <lineage>
        <taxon>Eukaryota</taxon>
        <taxon>Fungi</taxon>
        <taxon>Fungi incertae sedis</taxon>
        <taxon>Mucoromycota</taxon>
        <taxon>Glomeromycotina</taxon>
        <taxon>Glomeromycetes</taxon>
        <taxon>Glomerales</taxon>
        <taxon>Glomeraceae</taxon>
        <taxon>Rhizophagus</taxon>
    </lineage>
</organism>
<keyword evidence="1" id="KW-1133">Transmembrane helix</keyword>
<dbReference type="HOGENOM" id="CLU_1171157_0_0_1"/>
<sequence length="237" mass="27441">MYLTANSIVDQLNNASQSDLLQVTRLGGTYQTLHNLIVTHNYVNHFDIMNHFINFLIYFLIFIILTNSLTNMSDKPLSSQPKRVLELLLKPGMKEKLEEDRKKYFNLTVLKKWEESDEPFEEDEEILYINNQKNEACHSTNPQLMGHNTEAKSAGTGRHNLTNGRERNTGNTFEFYLNKDQKTQKISKHCSEDSGSTKISGSIKLPEQNAQNLNELNLLRYINRNVKVKLENFKVMN</sequence>
<dbReference type="VEuPathDB" id="FungiDB:RhiirFUN_016202"/>
<reference evidence="2" key="1">
    <citation type="submission" date="2013-07" db="EMBL/GenBank/DDBJ databases">
        <title>The genome of an arbuscular mycorrhizal fungus provides insights into the evolution of the oldest plant symbiosis.</title>
        <authorList>
            <consortium name="DOE Joint Genome Institute"/>
            <person name="Tisserant E."/>
            <person name="Malbreil M."/>
            <person name="Kuo A."/>
            <person name="Kohler A."/>
            <person name="Symeonidi A."/>
            <person name="Balestrini R."/>
            <person name="Charron P."/>
            <person name="Duensing N."/>
            <person name="Frei-dit-Frey N."/>
            <person name="Gianinazzi-Pearson V."/>
            <person name="Gilbert B."/>
            <person name="Handa Y."/>
            <person name="Hijri M."/>
            <person name="Kaul R."/>
            <person name="Kawaguchi M."/>
            <person name="Krajinski F."/>
            <person name="Lammers P."/>
            <person name="Lapierre D."/>
            <person name="Masclaux F.G."/>
            <person name="Murat C."/>
            <person name="Morin E."/>
            <person name="Ndikumana S."/>
            <person name="Pagni M."/>
            <person name="Petitpierre D."/>
            <person name="Requena N."/>
            <person name="Rosikiewicz P."/>
            <person name="Riley R."/>
            <person name="Saito K."/>
            <person name="San Clemente H."/>
            <person name="Shapiro H."/>
            <person name="van Tuinen D."/>
            <person name="Becard G."/>
            <person name="Bonfante P."/>
            <person name="Paszkowski U."/>
            <person name="Shachar-Hill Y."/>
            <person name="Young J.P."/>
            <person name="Sanders I.R."/>
            <person name="Henrissat B."/>
            <person name="Rensing S.A."/>
            <person name="Grigoriev I.V."/>
            <person name="Corradi N."/>
            <person name="Roux C."/>
            <person name="Martin F."/>
        </authorList>
    </citation>
    <scope>NUCLEOTIDE SEQUENCE</scope>
    <source>
        <strain evidence="2">DAOM 197198</strain>
    </source>
</reference>
<evidence type="ECO:0000313" key="2">
    <source>
        <dbReference type="EMBL" id="ESA03901.1"/>
    </source>
</evidence>
<protein>
    <submittedName>
        <fullName evidence="2">Uncharacterized protein</fullName>
    </submittedName>
</protein>
<gene>
    <name evidence="2" type="ORF">GLOINDRAFT_85622</name>
</gene>
<accession>U9TKM9</accession>
<keyword evidence="1" id="KW-0472">Membrane</keyword>
<proteinExistence type="predicted"/>
<keyword evidence="1" id="KW-0812">Transmembrane</keyword>
<dbReference type="AlphaFoldDB" id="U9TKM9"/>
<evidence type="ECO:0000256" key="1">
    <source>
        <dbReference type="SAM" id="Phobius"/>
    </source>
</evidence>
<dbReference type="EMBL" id="KI294723">
    <property type="protein sequence ID" value="ESA03901.1"/>
    <property type="molecule type" value="Genomic_DNA"/>
</dbReference>